<accession>A0A6N3ART4</accession>
<proteinExistence type="predicted"/>
<dbReference type="EMBL" id="CACRUQ010000006">
    <property type="protein sequence ID" value="VYT92868.1"/>
    <property type="molecule type" value="Genomic_DNA"/>
</dbReference>
<organism evidence="1">
    <name type="scientific">[Ruminococcus] torques</name>
    <dbReference type="NCBI Taxonomy" id="33039"/>
    <lineage>
        <taxon>Bacteria</taxon>
        <taxon>Bacillati</taxon>
        <taxon>Bacillota</taxon>
        <taxon>Clostridia</taxon>
        <taxon>Lachnospirales</taxon>
        <taxon>Lachnospiraceae</taxon>
        <taxon>Mediterraneibacter</taxon>
    </lineage>
</organism>
<gene>
    <name evidence="1" type="ORF">RTLFYP15_01058</name>
</gene>
<evidence type="ECO:0000313" key="1">
    <source>
        <dbReference type="EMBL" id="VYT92868.1"/>
    </source>
</evidence>
<protein>
    <submittedName>
        <fullName evidence="1">Uncharacterized protein</fullName>
    </submittedName>
</protein>
<dbReference type="AlphaFoldDB" id="A0A6N3ART4"/>
<name>A0A6N3ART4_9FIRM</name>
<sequence length="58" mass="6984">MSSFKRKMQRQIQKNNGTLLHKKVVARKMGCKSVEEYNRRMARREKNLKEMEDNKDGK</sequence>
<reference evidence="1" key="1">
    <citation type="submission" date="2019-11" db="EMBL/GenBank/DDBJ databases">
        <authorList>
            <person name="Feng L."/>
        </authorList>
    </citation>
    <scope>NUCLEOTIDE SEQUENCE</scope>
    <source>
        <strain evidence="1">RtorquesLFYP15</strain>
    </source>
</reference>